<dbReference type="KEGG" id="tput:QJT81_09550"/>
<dbReference type="Proteomes" id="UP001301326">
    <property type="component" value="Chromosome"/>
</dbReference>
<dbReference type="InterPro" id="IPR049712">
    <property type="entry name" value="Poly_export"/>
</dbReference>
<dbReference type="GO" id="GO:0015159">
    <property type="term" value="F:polysaccharide transmembrane transporter activity"/>
    <property type="evidence" value="ECO:0007669"/>
    <property type="project" value="InterPro"/>
</dbReference>
<reference evidence="5" key="1">
    <citation type="journal article" date="2023" name="Int. J. Mol. Sci.">
        <title>Metagenomics Revealed a New Genus 'Candidatus Thiocaldithrix dubininis' gen. nov., sp. nov. and a New Species 'Candidatus Thiothrix putei' sp. nov. in the Family Thiotrichaceae, Some Members of Which Have Traits of Both Na+- and H+-Motive Energetics.</title>
        <authorList>
            <person name="Ravin N.V."/>
            <person name="Muntyan M.S."/>
            <person name="Smolyakov D.D."/>
            <person name="Rudenko T.S."/>
            <person name="Beletsky A.V."/>
            <person name="Mardanov A.V."/>
            <person name="Grabovich M.Y."/>
        </authorList>
    </citation>
    <scope>NUCLEOTIDE SEQUENCE</scope>
    <source>
        <strain evidence="5">GKL-02</strain>
    </source>
</reference>
<evidence type="ECO:0000256" key="2">
    <source>
        <dbReference type="SAM" id="SignalP"/>
    </source>
</evidence>
<dbReference type="Gene3D" id="3.10.560.10">
    <property type="entry name" value="Outer membrane lipoprotein wza domain like"/>
    <property type="match status" value="1"/>
</dbReference>
<dbReference type="PROSITE" id="PS51257">
    <property type="entry name" value="PROKAR_LIPOPROTEIN"/>
    <property type="match status" value="1"/>
</dbReference>
<dbReference type="EMBL" id="CP124756">
    <property type="protein sequence ID" value="WGZ96197.1"/>
    <property type="molecule type" value="Genomic_DNA"/>
</dbReference>
<evidence type="ECO:0000259" key="4">
    <source>
        <dbReference type="Pfam" id="PF10531"/>
    </source>
</evidence>
<feature type="domain" description="Polysaccharide export protein N-terminal" evidence="3">
    <location>
        <begin position="47"/>
        <end position="122"/>
    </location>
</feature>
<keyword evidence="1 2" id="KW-0732">Signal</keyword>
<dbReference type="Pfam" id="PF02563">
    <property type="entry name" value="Poly_export"/>
    <property type="match status" value="1"/>
</dbReference>
<feature type="signal peptide" evidence="2">
    <location>
        <begin position="1"/>
        <end position="25"/>
    </location>
</feature>
<feature type="chain" id="PRO_5041706068" evidence="2">
    <location>
        <begin position="26"/>
        <end position="234"/>
    </location>
</feature>
<evidence type="ECO:0000313" key="5">
    <source>
        <dbReference type="EMBL" id="WGZ96197.1"/>
    </source>
</evidence>
<gene>
    <name evidence="5" type="ORF">QJT81_09550</name>
</gene>
<name>A0AA95KRY7_9GAMM</name>
<organism evidence="5">
    <name type="scientific">Candidatus Thiothrix putei</name>
    <dbReference type="NCBI Taxonomy" id="3080811"/>
    <lineage>
        <taxon>Bacteria</taxon>
        <taxon>Pseudomonadati</taxon>
        <taxon>Pseudomonadota</taxon>
        <taxon>Gammaproteobacteria</taxon>
        <taxon>Thiotrichales</taxon>
        <taxon>Thiotrichaceae</taxon>
        <taxon>Thiothrix</taxon>
    </lineage>
</organism>
<reference evidence="5" key="2">
    <citation type="submission" date="2023-04" db="EMBL/GenBank/DDBJ databases">
        <authorList>
            <person name="Beletskiy A.V."/>
            <person name="Mardanov A.V."/>
            <person name="Ravin N.V."/>
        </authorList>
    </citation>
    <scope>NUCLEOTIDE SEQUENCE</scope>
    <source>
        <strain evidence="5">GKL-02</strain>
    </source>
</reference>
<evidence type="ECO:0000259" key="3">
    <source>
        <dbReference type="Pfam" id="PF02563"/>
    </source>
</evidence>
<accession>A0AA95KRY7</accession>
<sequence>MNSNKHTPRVALAIAILTLSGTGCSSSPAISTTPSATISGLDATTTQAEDYRIGDSDLLDIKVFRADELSREVRVDADGNITLPLLGKVAVNGLTQSATETKLAELFVSKRLLKNPQITVFIKERTSQRITLEGEVSKPGIYPISGQVTVLQAMALGGGPSALAATDKVVLFRRDGEQSKGYLIDLGAIRGGKLADPYVRNDDRIVVHRSDSRYWLREAGTLLNPLTTLNGLVR</sequence>
<proteinExistence type="predicted"/>
<evidence type="ECO:0000256" key="1">
    <source>
        <dbReference type="ARBA" id="ARBA00022729"/>
    </source>
</evidence>
<dbReference type="PANTHER" id="PTHR33619">
    <property type="entry name" value="POLYSACCHARIDE EXPORT PROTEIN GFCE-RELATED"/>
    <property type="match status" value="1"/>
</dbReference>
<feature type="domain" description="Soluble ligand binding" evidence="4">
    <location>
        <begin position="130"/>
        <end position="177"/>
    </location>
</feature>
<dbReference type="Gene3D" id="3.30.1950.10">
    <property type="entry name" value="wza like domain"/>
    <property type="match status" value="1"/>
</dbReference>
<dbReference type="InterPro" id="IPR003715">
    <property type="entry name" value="Poly_export_N"/>
</dbReference>
<dbReference type="AlphaFoldDB" id="A0AA95KRY7"/>
<dbReference type="PANTHER" id="PTHR33619:SF3">
    <property type="entry name" value="POLYSACCHARIDE EXPORT PROTEIN GFCE-RELATED"/>
    <property type="match status" value="1"/>
</dbReference>
<protein>
    <submittedName>
        <fullName evidence="5">Polysaccharide biosynthesis/export family protein</fullName>
    </submittedName>
</protein>
<dbReference type="InterPro" id="IPR019554">
    <property type="entry name" value="Soluble_ligand-bd"/>
</dbReference>
<dbReference type="Pfam" id="PF10531">
    <property type="entry name" value="SLBB"/>
    <property type="match status" value="1"/>
</dbReference>